<dbReference type="AlphaFoldDB" id="A0A8C6DGH9"/>
<protein>
    <submittedName>
        <fullName evidence="1">Uncharacterized protein</fullName>
    </submittedName>
</protein>
<proteinExistence type="predicted"/>
<evidence type="ECO:0000313" key="2">
    <source>
        <dbReference type="Proteomes" id="UP000694544"/>
    </source>
</evidence>
<reference evidence="1" key="2">
    <citation type="submission" date="2025-09" db="UniProtKB">
        <authorList>
            <consortium name="Ensembl"/>
        </authorList>
    </citation>
    <scope>IDENTIFICATION</scope>
</reference>
<sequence length="75" mass="8417">MNIENIMLSERSQAQKTTSCRLLFIGNVQNSESMLEVARGWREGVKGVSVNEYGISLWSDENILELDSGDHDTTL</sequence>
<name>A0A8C6DGH9_MOSMO</name>
<organism evidence="1 2">
    <name type="scientific">Moschus moschiferus</name>
    <name type="common">Siberian musk deer</name>
    <name type="synonym">Moschus sibiricus</name>
    <dbReference type="NCBI Taxonomy" id="68415"/>
    <lineage>
        <taxon>Eukaryota</taxon>
        <taxon>Metazoa</taxon>
        <taxon>Chordata</taxon>
        <taxon>Craniata</taxon>
        <taxon>Vertebrata</taxon>
        <taxon>Euteleostomi</taxon>
        <taxon>Mammalia</taxon>
        <taxon>Eutheria</taxon>
        <taxon>Laurasiatheria</taxon>
        <taxon>Artiodactyla</taxon>
        <taxon>Ruminantia</taxon>
        <taxon>Pecora</taxon>
        <taxon>Moschidae</taxon>
        <taxon>Moschus</taxon>
    </lineage>
</organism>
<accession>A0A8C6DGH9</accession>
<keyword evidence="2" id="KW-1185">Reference proteome</keyword>
<dbReference type="Ensembl" id="ENSMMST00000012583.1">
    <property type="protein sequence ID" value="ENSMMSP00000011396.1"/>
    <property type="gene ID" value="ENSMMSG00000008737.1"/>
</dbReference>
<reference evidence="1" key="1">
    <citation type="submission" date="2025-08" db="UniProtKB">
        <authorList>
            <consortium name="Ensembl"/>
        </authorList>
    </citation>
    <scope>IDENTIFICATION</scope>
</reference>
<dbReference type="Proteomes" id="UP000694544">
    <property type="component" value="Unplaced"/>
</dbReference>
<evidence type="ECO:0000313" key="1">
    <source>
        <dbReference type="Ensembl" id="ENSMMSP00000011396.1"/>
    </source>
</evidence>